<dbReference type="AlphaFoldDB" id="A0A1T2I7F3"/>
<dbReference type="GO" id="GO:0003677">
    <property type="term" value="F:DNA binding"/>
    <property type="evidence" value="ECO:0007669"/>
    <property type="project" value="InterPro"/>
</dbReference>
<dbReference type="PIRSF" id="PIRSF005485">
    <property type="entry name" value="HrcA"/>
    <property type="match status" value="1"/>
</dbReference>
<dbReference type="InterPro" id="IPR021153">
    <property type="entry name" value="HrcA_C"/>
</dbReference>
<evidence type="ECO:0000259" key="8">
    <source>
        <dbReference type="Pfam" id="PF03444"/>
    </source>
</evidence>
<evidence type="ECO:0000256" key="2">
    <source>
        <dbReference type="ARBA" id="ARBA00023015"/>
    </source>
</evidence>
<keyword evidence="6" id="KW-0175">Coiled coil</keyword>
<evidence type="ECO:0000256" key="6">
    <source>
        <dbReference type="SAM" id="Coils"/>
    </source>
</evidence>
<feature type="domain" description="Winged helix-turn-helix transcription repressor HrcA DNA-binding" evidence="8">
    <location>
        <begin position="14"/>
        <end position="79"/>
    </location>
</feature>
<dbReference type="Pfam" id="PF03444">
    <property type="entry name" value="WHD_HrcA"/>
    <property type="match status" value="1"/>
</dbReference>
<dbReference type="PANTHER" id="PTHR34824:SF1">
    <property type="entry name" value="HEAT-INDUCIBLE TRANSCRIPTION REPRESSOR HRCA"/>
    <property type="match status" value="1"/>
</dbReference>
<feature type="coiled-coil region" evidence="6">
    <location>
        <begin position="203"/>
        <end position="230"/>
    </location>
</feature>
<comment type="caution">
    <text evidence="9">The sequence shown here is derived from an EMBL/GenBank/DDBJ whole genome shotgun (WGS) entry which is preliminary data.</text>
</comment>
<keyword evidence="2 5" id="KW-0805">Transcription regulation</keyword>
<evidence type="ECO:0000256" key="4">
    <source>
        <dbReference type="ARBA" id="ARBA00023163"/>
    </source>
</evidence>
<reference evidence="9 10" key="1">
    <citation type="submission" date="2016-11" db="EMBL/GenBank/DDBJ databases">
        <title>Mixed transmission modes and dynamic genome evolution in an obligate animal-bacterial symbiosis.</title>
        <authorList>
            <person name="Russell S.L."/>
            <person name="Corbett-Detig R.B."/>
            <person name="Cavanaugh C.M."/>
        </authorList>
    </citation>
    <scope>NUCLEOTIDE SEQUENCE [LARGE SCALE GENOMIC DNA]</scope>
    <source>
        <strain evidence="9">MA-KB16</strain>
    </source>
</reference>
<dbReference type="InterPro" id="IPR002571">
    <property type="entry name" value="HrcA"/>
</dbReference>
<gene>
    <name evidence="5" type="primary">hrcA</name>
    <name evidence="9" type="ORF">BOV88_06070</name>
</gene>
<dbReference type="InterPro" id="IPR029016">
    <property type="entry name" value="GAF-like_dom_sf"/>
</dbReference>
<evidence type="ECO:0000256" key="1">
    <source>
        <dbReference type="ARBA" id="ARBA00022491"/>
    </source>
</evidence>
<dbReference type="SUPFAM" id="SSF55781">
    <property type="entry name" value="GAF domain-like"/>
    <property type="match status" value="1"/>
</dbReference>
<keyword evidence="1 5" id="KW-0678">Repressor</keyword>
<organism evidence="9 10">
    <name type="scientific">Solemya velum gill symbiont</name>
    <dbReference type="NCBI Taxonomy" id="2340"/>
    <lineage>
        <taxon>Bacteria</taxon>
        <taxon>Pseudomonadati</taxon>
        <taxon>Pseudomonadota</taxon>
        <taxon>Gammaproteobacteria</taxon>
        <taxon>sulfur-oxidizing symbionts</taxon>
    </lineage>
</organism>
<protein>
    <recommendedName>
        <fullName evidence="5">Heat-inducible transcription repressor HrcA</fullName>
    </recommendedName>
</protein>
<dbReference type="InterPro" id="IPR023120">
    <property type="entry name" value="WHTH_transcript_rep_HrcA_IDD"/>
</dbReference>
<dbReference type="InterPro" id="IPR036388">
    <property type="entry name" value="WH-like_DNA-bd_sf"/>
</dbReference>
<comment type="function">
    <text evidence="5">Negative regulator of class I heat shock genes (grpE-dnaK-dnaJ and groELS operons). Prevents heat-shock induction of these operons.</text>
</comment>
<proteinExistence type="inferred from homology"/>
<dbReference type="NCBIfam" id="TIGR00331">
    <property type="entry name" value="hrcA"/>
    <property type="match status" value="1"/>
</dbReference>
<accession>A0A1T2I7F3</accession>
<dbReference type="PANTHER" id="PTHR34824">
    <property type="entry name" value="HEAT-INDUCIBLE TRANSCRIPTION REPRESSOR HRCA"/>
    <property type="match status" value="1"/>
</dbReference>
<name>A0A1T2I7F3_SOVGS</name>
<dbReference type="HAMAP" id="MF_00081">
    <property type="entry name" value="HrcA"/>
    <property type="match status" value="1"/>
</dbReference>
<dbReference type="Gene3D" id="3.30.450.40">
    <property type="match status" value="1"/>
</dbReference>
<dbReference type="Pfam" id="PF01628">
    <property type="entry name" value="HrcA"/>
    <property type="match status" value="1"/>
</dbReference>
<comment type="similarity">
    <text evidence="5">Belongs to the HrcA family.</text>
</comment>
<evidence type="ECO:0000256" key="3">
    <source>
        <dbReference type="ARBA" id="ARBA00023016"/>
    </source>
</evidence>
<dbReference type="InterPro" id="IPR005104">
    <property type="entry name" value="WHTH_HrcA_DNA-bd"/>
</dbReference>
<dbReference type="EMBL" id="MPNX01000006">
    <property type="protein sequence ID" value="OOY35284.1"/>
    <property type="molecule type" value="Genomic_DNA"/>
</dbReference>
<evidence type="ECO:0000259" key="7">
    <source>
        <dbReference type="Pfam" id="PF01628"/>
    </source>
</evidence>
<dbReference type="SUPFAM" id="SSF46785">
    <property type="entry name" value="Winged helix' DNA-binding domain"/>
    <property type="match status" value="1"/>
</dbReference>
<sequence>MASASESVINERAQHFLKVLIERYIQDGTPVGSRTLARDSGMNLSPATIRNVMSDLEEMGLITSPHTSSGRIPTVSGYRFFLDFLVTLKQPGQTLLTQVQEQLKGQLKGQMGQMGQMGQKQIAETASNALSELTHMAGLVMIPKRESLFFRQIEFLPLSANRVLVILISSDGEVHNRVIETSQKFSQSELVESANFLNRHYAGEELEVMRDQLINELENTRSEMDAVMKKALSLAGEVLGGEQKEGDYVVSGQTNLMGYNDLTDVERLKLLFDSFAEKRQILHLLDRCMEADGVQIFIGEESHYDPLETCSLVTSAYEVDGAVAGVLGVIGPTRMAYDKVIPIVDVTAKLLSVALKSE</sequence>
<feature type="domain" description="Heat-inducible transcription repressor HrcA C-terminal" evidence="7">
    <location>
        <begin position="121"/>
        <end position="341"/>
    </location>
</feature>
<evidence type="ECO:0000313" key="9">
    <source>
        <dbReference type="EMBL" id="OOY35284.1"/>
    </source>
</evidence>
<keyword evidence="4 5" id="KW-0804">Transcription</keyword>
<dbReference type="GO" id="GO:0045892">
    <property type="term" value="P:negative regulation of DNA-templated transcription"/>
    <property type="evidence" value="ECO:0007669"/>
    <property type="project" value="UniProtKB-UniRule"/>
</dbReference>
<dbReference type="InterPro" id="IPR036390">
    <property type="entry name" value="WH_DNA-bd_sf"/>
</dbReference>
<dbReference type="RefSeq" id="WP_078458358.1">
    <property type="nucleotide sequence ID" value="NZ_MPNX01000006.1"/>
</dbReference>
<evidence type="ECO:0000256" key="5">
    <source>
        <dbReference type="HAMAP-Rule" id="MF_00081"/>
    </source>
</evidence>
<evidence type="ECO:0000313" key="10">
    <source>
        <dbReference type="Proteomes" id="UP000190962"/>
    </source>
</evidence>
<dbReference type="Gene3D" id="1.10.10.10">
    <property type="entry name" value="Winged helix-like DNA-binding domain superfamily/Winged helix DNA-binding domain"/>
    <property type="match status" value="1"/>
</dbReference>
<keyword evidence="3 5" id="KW-0346">Stress response</keyword>
<dbReference type="Proteomes" id="UP000190962">
    <property type="component" value="Unassembled WGS sequence"/>
</dbReference>
<dbReference type="Gene3D" id="3.30.390.60">
    <property type="entry name" value="Heat-inducible transcription repressor hrca homolog, domain 3"/>
    <property type="match status" value="1"/>
</dbReference>